<evidence type="ECO:0000313" key="1">
    <source>
        <dbReference type="EMBL" id="KOS45412.1"/>
    </source>
</evidence>
<proteinExistence type="predicted"/>
<sequence length="77" mass="8518">MIVLHYIGVGDSWSCLGAATGKPAQIEGSLGNKVEENFFYLILDFYHILAVKSRTIGLSVAEVRCSVIRELPMVRSF</sequence>
<protein>
    <submittedName>
        <fullName evidence="1">Uncharacterized protein</fullName>
    </submittedName>
</protein>
<keyword evidence="2" id="KW-1185">Reference proteome</keyword>
<accession>A0A0M9WHT4</accession>
<dbReference type="AlphaFoldDB" id="A0A0M9WHT4"/>
<dbReference type="Proteomes" id="UP000037696">
    <property type="component" value="Unassembled WGS sequence"/>
</dbReference>
<gene>
    <name evidence="1" type="ORF">ACN38_g3686</name>
</gene>
<dbReference type="EMBL" id="LHQQ01000044">
    <property type="protein sequence ID" value="KOS45412.1"/>
    <property type="molecule type" value="Genomic_DNA"/>
</dbReference>
<comment type="caution">
    <text evidence="1">The sequence shown here is derived from an EMBL/GenBank/DDBJ whole genome shotgun (WGS) entry which is preliminary data.</text>
</comment>
<reference evidence="1 2" key="1">
    <citation type="submission" date="2015-08" db="EMBL/GenBank/DDBJ databases">
        <title>Genome sequencing of Penicillium nordicum.</title>
        <authorList>
            <person name="Nguyen H.D."/>
            <person name="Seifert K.A."/>
        </authorList>
    </citation>
    <scope>NUCLEOTIDE SEQUENCE [LARGE SCALE GENOMIC DNA]</scope>
    <source>
        <strain evidence="1 2">DAOMC 185683</strain>
    </source>
</reference>
<name>A0A0M9WHT4_9EURO</name>
<evidence type="ECO:0000313" key="2">
    <source>
        <dbReference type="Proteomes" id="UP000037696"/>
    </source>
</evidence>
<organism evidence="1 2">
    <name type="scientific">Penicillium nordicum</name>
    <dbReference type="NCBI Taxonomy" id="229535"/>
    <lineage>
        <taxon>Eukaryota</taxon>
        <taxon>Fungi</taxon>
        <taxon>Dikarya</taxon>
        <taxon>Ascomycota</taxon>
        <taxon>Pezizomycotina</taxon>
        <taxon>Eurotiomycetes</taxon>
        <taxon>Eurotiomycetidae</taxon>
        <taxon>Eurotiales</taxon>
        <taxon>Aspergillaceae</taxon>
        <taxon>Penicillium</taxon>
    </lineage>
</organism>